<sequence length="105" mass="11825">MFGFRACWRRIVVLPATQLNLLPKICNAEKALQSRFLSRDSLGLLAVLDFVVVGSVTGMPPRRVFRHTWRDSSCSLDVEVLCLNILEKIVLQLFFFKGQGVVDSA</sequence>
<proteinExistence type="predicted"/>
<gene>
    <name evidence="1" type="ORF">CC86DRAFT_169661</name>
</gene>
<dbReference type="AlphaFoldDB" id="A0A6A6ZC46"/>
<accession>A0A6A6ZC46</accession>
<evidence type="ECO:0000313" key="2">
    <source>
        <dbReference type="Proteomes" id="UP000799424"/>
    </source>
</evidence>
<organism evidence="1 2">
    <name type="scientific">Ophiobolus disseminans</name>
    <dbReference type="NCBI Taxonomy" id="1469910"/>
    <lineage>
        <taxon>Eukaryota</taxon>
        <taxon>Fungi</taxon>
        <taxon>Dikarya</taxon>
        <taxon>Ascomycota</taxon>
        <taxon>Pezizomycotina</taxon>
        <taxon>Dothideomycetes</taxon>
        <taxon>Pleosporomycetidae</taxon>
        <taxon>Pleosporales</taxon>
        <taxon>Pleosporineae</taxon>
        <taxon>Phaeosphaeriaceae</taxon>
        <taxon>Ophiobolus</taxon>
    </lineage>
</organism>
<dbReference type="Proteomes" id="UP000799424">
    <property type="component" value="Unassembled WGS sequence"/>
</dbReference>
<protein>
    <submittedName>
        <fullName evidence="1">Uncharacterized protein</fullName>
    </submittedName>
</protein>
<keyword evidence="2" id="KW-1185">Reference proteome</keyword>
<name>A0A6A6ZC46_9PLEO</name>
<reference evidence="1" key="1">
    <citation type="journal article" date="2020" name="Stud. Mycol.">
        <title>101 Dothideomycetes genomes: a test case for predicting lifestyles and emergence of pathogens.</title>
        <authorList>
            <person name="Haridas S."/>
            <person name="Albert R."/>
            <person name="Binder M."/>
            <person name="Bloem J."/>
            <person name="Labutti K."/>
            <person name="Salamov A."/>
            <person name="Andreopoulos B."/>
            <person name="Baker S."/>
            <person name="Barry K."/>
            <person name="Bills G."/>
            <person name="Bluhm B."/>
            <person name="Cannon C."/>
            <person name="Castanera R."/>
            <person name="Culley D."/>
            <person name="Daum C."/>
            <person name="Ezra D."/>
            <person name="Gonzalez J."/>
            <person name="Henrissat B."/>
            <person name="Kuo A."/>
            <person name="Liang C."/>
            <person name="Lipzen A."/>
            <person name="Lutzoni F."/>
            <person name="Magnuson J."/>
            <person name="Mondo S."/>
            <person name="Nolan M."/>
            <person name="Ohm R."/>
            <person name="Pangilinan J."/>
            <person name="Park H.-J."/>
            <person name="Ramirez L."/>
            <person name="Alfaro M."/>
            <person name="Sun H."/>
            <person name="Tritt A."/>
            <person name="Yoshinaga Y."/>
            <person name="Zwiers L.-H."/>
            <person name="Turgeon B."/>
            <person name="Goodwin S."/>
            <person name="Spatafora J."/>
            <person name="Crous P."/>
            <person name="Grigoriev I."/>
        </authorList>
    </citation>
    <scope>NUCLEOTIDE SEQUENCE</scope>
    <source>
        <strain evidence="1">CBS 113818</strain>
    </source>
</reference>
<dbReference type="EMBL" id="MU006255">
    <property type="protein sequence ID" value="KAF2818269.1"/>
    <property type="molecule type" value="Genomic_DNA"/>
</dbReference>
<evidence type="ECO:0000313" key="1">
    <source>
        <dbReference type="EMBL" id="KAF2818269.1"/>
    </source>
</evidence>